<dbReference type="Proteomes" id="UP000824264">
    <property type="component" value="Unassembled WGS sequence"/>
</dbReference>
<organism evidence="1 2">
    <name type="scientific">Candidatus Bilophila faecipullorum</name>
    <dbReference type="NCBI Taxonomy" id="2838482"/>
    <lineage>
        <taxon>Bacteria</taxon>
        <taxon>Pseudomonadati</taxon>
        <taxon>Thermodesulfobacteriota</taxon>
        <taxon>Desulfovibrionia</taxon>
        <taxon>Desulfovibrionales</taxon>
        <taxon>Desulfovibrionaceae</taxon>
        <taxon>Bilophila</taxon>
    </lineage>
</organism>
<sequence length="259" mass="28153">MPSCKRCGQCCRLGGPVLHRGDLGLLDSFEAPAGEGTAFGLADLVTLRQGELVRDDVIGTLTPLEAECVKIAPAPGRADWQCRFLLRVPGAVPGRDAGCAVYERRPAQCRALDCGDTRGIAALYGHDRASRTDVMRAVGAPEEWLALFPAYEETCAYARIAPLAKLVMPPINPGTPAEKEATEALLETVRYDIAFRKLCVERGHIPEGFLPFLLGRPLSETLDMFGLALTRDNNRLALVRRSRGSYGGPVFPDGKDLYR</sequence>
<dbReference type="EMBL" id="DXGI01000324">
    <property type="protein sequence ID" value="HIW79198.1"/>
    <property type="molecule type" value="Genomic_DNA"/>
</dbReference>
<proteinExistence type="predicted"/>
<name>A0A9D1U9K3_9BACT</name>
<evidence type="ECO:0000313" key="1">
    <source>
        <dbReference type="EMBL" id="HIW79198.1"/>
    </source>
</evidence>
<evidence type="ECO:0000313" key="2">
    <source>
        <dbReference type="Proteomes" id="UP000824264"/>
    </source>
</evidence>
<dbReference type="AlphaFoldDB" id="A0A9D1U9K3"/>
<reference evidence="1" key="2">
    <citation type="submission" date="2021-04" db="EMBL/GenBank/DDBJ databases">
        <authorList>
            <person name="Gilroy R."/>
        </authorList>
    </citation>
    <scope>NUCLEOTIDE SEQUENCE</scope>
    <source>
        <strain evidence="1">ChiSxjej5B17-1746</strain>
    </source>
</reference>
<protein>
    <submittedName>
        <fullName evidence="1">YkgJ family cysteine cluster protein</fullName>
    </submittedName>
</protein>
<reference evidence="1" key="1">
    <citation type="journal article" date="2021" name="PeerJ">
        <title>Extensive microbial diversity within the chicken gut microbiome revealed by metagenomics and culture.</title>
        <authorList>
            <person name="Gilroy R."/>
            <person name="Ravi A."/>
            <person name="Getino M."/>
            <person name="Pursley I."/>
            <person name="Horton D.L."/>
            <person name="Alikhan N.F."/>
            <person name="Baker D."/>
            <person name="Gharbi K."/>
            <person name="Hall N."/>
            <person name="Watson M."/>
            <person name="Adriaenssens E.M."/>
            <person name="Foster-Nyarko E."/>
            <person name="Jarju S."/>
            <person name="Secka A."/>
            <person name="Antonio M."/>
            <person name="Oren A."/>
            <person name="Chaudhuri R.R."/>
            <person name="La Ragione R."/>
            <person name="Hildebrand F."/>
            <person name="Pallen M.J."/>
        </authorList>
    </citation>
    <scope>NUCLEOTIDE SEQUENCE</scope>
    <source>
        <strain evidence="1">ChiSxjej5B17-1746</strain>
    </source>
</reference>
<gene>
    <name evidence="1" type="ORF">H9874_08655</name>
</gene>
<comment type="caution">
    <text evidence="1">The sequence shown here is derived from an EMBL/GenBank/DDBJ whole genome shotgun (WGS) entry which is preliminary data.</text>
</comment>
<accession>A0A9D1U9K3</accession>